<accession>A0A9Y2MZE8</accession>
<protein>
    <submittedName>
        <fullName evidence="2">Helix-turn-helix transcriptional regulator</fullName>
    </submittedName>
</protein>
<dbReference type="Gene3D" id="1.10.260.40">
    <property type="entry name" value="lambda repressor-like DNA-binding domains"/>
    <property type="match status" value="1"/>
</dbReference>
<dbReference type="Gene3D" id="3.30.450.180">
    <property type="match status" value="1"/>
</dbReference>
<reference evidence="2 3" key="1">
    <citation type="submission" date="2023-06" db="EMBL/GenBank/DDBJ databases">
        <authorList>
            <person name="Oyuntsetseg B."/>
            <person name="Kim S.B."/>
        </authorList>
    </citation>
    <scope>NUCLEOTIDE SEQUENCE [LARGE SCALE GENOMIC DNA]</scope>
    <source>
        <strain evidence="2 3">2-15</strain>
    </source>
</reference>
<dbReference type="Pfam" id="PF13560">
    <property type="entry name" value="HTH_31"/>
    <property type="match status" value="1"/>
</dbReference>
<dbReference type="AlphaFoldDB" id="A0A9Y2MZE8"/>
<name>A0A9Y2MZE8_9PSEU</name>
<dbReference type="Proteomes" id="UP001236014">
    <property type="component" value="Chromosome"/>
</dbReference>
<dbReference type="RefSeq" id="WP_285973104.1">
    <property type="nucleotide sequence ID" value="NZ_CP127294.1"/>
</dbReference>
<dbReference type="Pfam" id="PF17765">
    <property type="entry name" value="MLTR_LBD"/>
    <property type="match status" value="1"/>
</dbReference>
<dbReference type="SUPFAM" id="SSF47413">
    <property type="entry name" value="lambda repressor-like DNA-binding domains"/>
    <property type="match status" value="1"/>
</dbReference>
<evidence type="ECO:0000313" key="3">
    <source>
        <dbReference type="Proteomes" id="UP001236014"/>
    </source>
</evidence>
<evidence type="ECO:0000259" key="1">
    <source>
        <dbReference type="PROSITE" id="PS50943"/>
    </source>
</evidence>
<dbReference type="CDD" id="cd00093">
    <property type="entry name" value="HTH_XRE"/>
    <property type="match status" value="1"/>
</dbReference>
<proteinExistence type="predicted"/>
<keyword evidence="3" id="KW-1185">Reference proteome</keyword>
<dbReference type="PROSITE" id="PS50943">
    <property type="entry name" value="HTH_CROC1"/>
    <property type="match status" value="1"/>
</dbReference>
<dbReference type="InterPro" id="IPR001387">
    <property type="entry name" value="Cro/C1-type_HTH"/>
</dbReference>
<evidence type="ECO:0000313" key="2">
    <source>
        <dbReference type="EMBL" id="WIX82538.1"/>
    </source>
</evidence>
<dbReference type="InterPro" id="IPR010982">
    <property type="entry name" value="Lambda_DNA-bd_dom_sf"/>
</dbReference>
<dbReference type="InterPro" id="IPR041413">
    <property type="entry name" value="MLTR_LBD"/>
</dbReference>
<gene>
    <name evidence="2" type="ORF">QRX50_18085</name>
</gene>
<dbReference type="EMBL" id="CP127294">
    <property type="protein sequence ID" value="WIX82538.1"/>
    <property type="molecule type" value="Genomic_DNA"/>
</dbReference>
<sequence length="275" mass="30635">MSEQRNTELGDFLRSRRAALTPAETGVPTYGTARRVPGLRREEVAQLAGVSVNYYTRIEQGESHQMSDSVMEAIANALRLDESERTHLLRLAWPAQVMRREAGPEMVRDSVLALVEGSIDQAAIIVGRRTDLLGGNRLGFALLGIDRDARPNLTKHMFLEPTMRDLMPDWERQARNAASYLRMATGELTDDPKLAELIGDLSIHSPEFARIWASHPVAECLHSVREYDHPLVGRLTLNEESLRMPDDSGQRIIFSGAEPGSPSAERLKLLDSLVS</sequence>
<dbReference type="KEGG" id="acab:QRX50_18085"/>
<dbReference type="PANTHER" id="PTHR35010:SF2">
    <property type="entry name" value="BLL4672 PROTEIN"/>
    <property type="match status" value="1"/>
</dbReference>
<dbReference type="PANTHER" id="PTHR35010">
    <property type="entry name" value="BLL4672 PROTEIN-RELATED"/>
    <property type="match status" value="1"/>
</dbReference>
<dbReference type="GO" id="GO:0003677">
    <property type="term" value="F:DNA binding"/>
    <property type="evidence" value="ECO:0007669"/>
    <property type="project" value="InterPro"/>
</dbReference>
<feature type="domain" description="HTH cro/C1-type" evidence="1">
    <location>
        <begin position="38"/>
        <end position="85"/>
    </location>
</feature>
<dbReference type="SMART" id="SM00530">
    <property type="entry name" value="HTH_XRE"/>
    <property type="match status" value="1"/>
</dbReference>
<organism evidence="2 3">
    <name type="scientific">Amycolatopsis carbonis</name>
    <dbReference type="NCBI Taxonomy" id="715471"/>
    <lineage>
        <taxon>Bacteria</taxon>
        <taxon>Bacillati</taxon>
        <taxon>Actinomycetota</taxon>
        <taxon>Actinomycetes</taxon>
        <taxon>Pseudonocardiales</taxon>
        <taxon>Pseudonocardiaceae</taxon>
        <taxon>Amycolatopsis</taxon>
    </lineage>
</organism>